<gene>
    <name evidence="2" type="ORF">ACFPYI_11390</name>
</gene>
<dbReference type="InterPro" id="IPR037482">
    <property type="entry name" value="ST1585_MBL-fold"/>
</dbReference>
<organism evidence="2 3">
    <name type="scientific">Halomarina salina</name>
    <dbReference type="NCBI Taxonomy" id="1872699"/>
    <lineage>
        <taxon>Archaea</taxon>
        <taxon>Methanobacteriati</taxon>
        <taxon>Methanobacteriota</taxon>
        <taxon>Stenosarchaea group</taxon>
        <taxon>Halobacteria</taxon>
        <taxon>Halobacteriales</taxon>
        <taxon>Natronomonadaceae</taxon>
        <taxon>Halomarina</taxon>
    </lineage>
</organism>
<name>A0ABD5RMR6_9EURY</name>
<proteinExistence type="predicted"/>
<dbReference type="PANTHER" id="PTHR42951">
    <property type="entry name" value="METALLO-BETA-LACTAMASE DOMAIN-CONTAINING"/>
    <property type="match status" value="1"/>
</dbReference>
<dbReference type="Pfam" id="PF00753">
    <property type="entry name" value="Lactamase_B"/>
    <property type="match status" value="1"/>
</dbReference>
<keyword evidence="3" id="KW-1185">Reference proteome</keyword>
<dbReference type="RefSeq" id="WP_247414821.1">
    <property type="nucleotide sequence ID" value="NZ_JALLGW010000001.1"/>
</dbReference>
<comment type="caution">
    <text evidence="2">The sequence shown here is derived from an EMBL/GenBank/DDBJ whole genome shotgun (WGS) entry which is preliminary data.</text>
</comment>
<dbReference type="SUPFAM" id="SSF56281">
    <property type="entry name" value="Metallo-hydrolase/oxidoreductase"/>
    <property type="match status" value="1"/>
</dbReference>
<reference evidence="2 3" key="1">
    <citation type="journal article" date="2019" name="Int. J. Syst. Evol. Microbiol.">
        <title>The Global Catalogue of Microorganisms (GCM) 10K type strain sequencing project: providing services to taxonomists for standard genome sequencing and annotation.</title>
        <authorList>
            <consortium name="The Broad Institute Genomics Platform"/>
            <consortium name="The Broad Institute Genome Sequencing Center for Infectious Disease"/>
            <person name="Wu L."/>
            <person name="Ma J."/>
        </authorList>
    </citation>
    <scope>NUCLEOTIDE SEQUENCE [LARGE SCALE GENOMIC DNA]</scope>
    <source>
        <strain evidence="2 3">CGMCC 1.12543</strain>
    </source>
</reference>
<feature type="domain" description="Metallo-beta-lactamase" evidence="1">
    <location>
        <begin position="30"/>
        <end position="227"/>
    </location>
</feature>
<dbReference type="Gene3D" id="3.60.15.10">
    <property type="entry name" value="Ribonuclease Z/Hydroxyacylglutathione hydrolase-like"/>
    <property type="match status" value="1"/>
</dbReference>
<dbReference type="Proteomes" id="UP001596099">
    <property type="component" value="Unassembled WGS sequence"/>
</dbReference>
<dbReference type="EMBL" id="JBHSQH010000001">
    <property type="protein sequence ID" value="MFC5971936.1"/>
    <property type="molecule type" value="Genomic_DNA"/>
</dbReference>
<dbReference type="SMART" id="SM00849">
    <property type="entry name" value="Lactamase_B"/>
    <property type="match status" value="1"/>
</dbReference>
<sequence>MAIGDLREVETGGCEDLYYVDVGLYGTPEYGSVYILDAERPAVVDPGTGANRELIFDAMAEVGIAPEDLAVIAVTHVHLDHAGGAGYLARECENATVTVHERGARHLADPERLVAGTKQVVGARWQHYADPLPIDEERLTVVTDGDVVDLGDHELRVHHAPGHAPHQVVYHDPTNDAVFTADAAGIYAPSRDEVQPTSPPVNFDLEQVLADVETIRDIDPETLLYGHFGPAPTADRLDEYAETIEAWVESIRAARERLDDDDAVADHFVERADTADLWGEEQSELETRLNVDGVLVYLDQREE</sequence>
<protein>
    <submittedName>
        <fullName evidence="2">MBL fold metallo-hydrolase</fullName>
    </submittedName>
</protein>
<evidence type="ECO:0000259" key="1">
    <source>
        <dbReference type="SMART" id="SM00849"/>
    </source>
</evidence>
<dbReference type="AlphaFoldDB" id="A0ABD5RMR6"/>
<dbReference type="InterPro" id="IPR036866">
    <property type="entry name" value="RibonucZ/Hydroxyglut_hydro"/>
</dbReference>
<dbReference type="PANTHER" id="PTHR42951:SF4">
    <property type="entry name" value="ACYL-COENZYME A THIOESTERASE MBLAC2"/>
    <property type="match status" value="1"/>
</dbReference>
<evidence type="ECO:0000313" key="2">
    <source>
        <dbReference type="EMBL" id="MFC5971936.1"/>
    </source>
</evidence>
<accession>A0ABD5RMR6</accession>
<evidence type="ECO:0000313" key="3">
    <source>
        <dbReference type="Proteomes" id="UP001596099"/>
    </source>
</evidence>
<dbReference type="InterPro" id="IPR050855">
    <property type="entry name" value="NDM-1-like"/>
</dbReference>
<dbReference type="InterPro" id="IPR001279">
    <property type="entry name" value="Metallo-B-lactamas"/>
</dbReference>
<dbReference type="CDD" id="cd07726">
    <property type="entry name" value="ST1585-like_MBL-fold"/>
    <property type="match status" value="1"/>
</dbReference>